<gene>
    <name evidence="1" type="ORF">P7228_09290</name>
</gene>
<organism evidence="1 2">
    <name type="scientific">Altererythrobacter arenosus</name>
    <dbReference type="NCBI Taxonomy" id="3032592"/>
    <lineage>
        <taxon>Bacteria</taxon>
        <taxon>Pseudomonadati</taxon>
        <taxon>Pseudomonadota</taxon>
        <taxon>Alphaproteobacteria</taxon>
        <taxon>Sphingomonadales</taxon>
        <taxon>Erythrobacteraceae</taxon>
        <taxon>Altererythrobacter</taxon>
    </lineage>
</organism>
<protein>
    <recommendedName>
        <fullName evidence="3">Secreted protein</fullName>
    </recommendedName>
</protein>
<proteinExistence type="predicted"/>
<name>A0ABY8FME5_9SPHN</name>
<evidence type="ECO:0008006" key="3">
    <source>
        <dbReference type="Google" id="ProtNLM"/>
    </source>
</evidence>
<reference evidence="1 2" key="1">
    <citation type="submission" date="2023-03" db="EMBL/GenBank/DDBJ databases">
        <title>Altererythrobacter sp. CAU 1644 isolated from sand.</title>
        <authorList>
            <person name="Kim W."/>
        </authorList>
    </citation>
    <scope>NUCLEOTIDE SEQUENCE [LARGE SCALE GENOMIC DNA]</scope>
    <source>
        <strain evidence="1 2">CAU 1644</strain>
    </source>
</reference>
<dbReference type="EMBL" id="CP121106">
    <property type="protein sequence ID" value="WFL76194.1"/>
    <property type="molecule type" value="Genomic_DNA"/>
</dbReference>
<dbReference type="Proteomes" id="UP001215827">
    <property type="component" value="Chromosome"/>
</dbReference>
<sequence length="73" mass="7508">MKLVALLAIASLVPLGTGPLPTEKRTLAVALCDGGTLSIPLGNDEDAPSPCPAKACHAGTCRKQIDSAQRRAR</sequence>
<evidence type="ECO:0000313" key="1">
    <source>
        <dbReference type="EMBL" id="WFL76194.1"/>
    </source>
</evidence>
<keyword evidence="2" id="KW-1185">Reference proteome</keyword>
<dbReference type="RefSeq" id="WP_278014960.1">
    <property type="nucleotide sequence ID" value="NZ_CP121106.1"/>
</dbReference>
<accession>A0ABY8FME5</accession>
<evidence type="ECO:0000313" key="2">
    <source>
        <dbReference type="Proteomes" id="UP001215827"/>
    </source>
</evidence>